<dbReference type="HAMAP" id="MF_02088">
    <property type="entry name" value="Q_prec_transport"/>
    <property type="match status" value="1"/>
</dbReference>
<dbReference type="EMBL" id="JAKRVX010000001">
    <property type="protein sequence ID" value="MCL9815867.1"/>
    <property type="molecule type" value="Genomic_DNA"/>
</dbReference>
<keyword evidence="1" id="KW-0812">Transmembrane</keyword>
<feature type="transmembrane region" description="Helical" evidence="1">
    <location>
        <begin position="196"/>
        <end position="221"/>
    </location>
</feature>
<comment type="caution">
    <text evidence="2">The sequence shown here is derived from an EMBL/GenBank/DDBJ whole genome shotgun (WGS) entry which is preliminary data.</text>
</comment>
<evidence type="ECO:0000256" key="1">
    <source>
        <dbReference type="HAMAP-Rule" id="MF_02088"/>
    </source>
</evidence>
<dbReference type="Pfam" id="PF02592">
    <property type="entry name" value="Vut_1"/>
    <property type="match status" value="1"/>
</dbReference>
<dbReference type="PANTHER" id="PTHR34300">
    <property type="entry name" value="QUEUOSINE PRECURSOR TRANSPORTER-RELATED"/>
    <property type="match status" value="1"/>
</dbReference>
<dbReference type="Proteomes" id="UP001203207">
    <property type="component" value="Unassembled WGS sequence"/>
</dbReference>
<dbReference type="NCBIfam" id="TIGR00697">
    <property type="entry name" value="queuosine precursor transporter"/>
    <property type="match status" value="1"/>
</dbReference>
<dbReference type="GO" id="GO:0022857">
    <property type="term" value="F:transmembrane transporter activity"/>
    <property type="evidence" value="ECO:0007669"/>
    <property type="project" value="UniProtKB-UniRule"/>
</dbReference>
<gene>
    <name evidence="2" type="ORF">AArcSt2_02820</name>
</gene>
<reference evidence="2" key="1">
    <citation type="journal article" date="2022" name="Syst. Appl. Microbiol.">
        <title>Natronocalculus amylovorans gen. nov., sp. nov., and Natranaeroarchaeum aerophilus sp. nov., dominant culturable amylolytic natronoarchaea from hypersaline soda lakes in southwestern Siberia.</title>
        <authorList>
            <person name="Sorokin D.Y."/>
            <person name="Elcheninov A.G."/>
            <person name="Khizhniak T.V."/>
            <person name="Koenen M."/>
            <person name="Bale N.J."/>
            <person name="Damste J.S.S."/>
            <person name="Kublanov I.V."/>
        </authorList>
    </citation>
    <scope>NUCLEOTIDE SEQUENCE</scope>
    <source>
        <strain evidence="2">AArc-St2</strain>
    </source>
</reference>
<sequence length="233" mass="24760">MSNEHATLVFGQITLIALFVTALVTAQLTAAKLLAFSLPVELPVVGASIILPGAALAYAITFFASDCYAELYGRRSAQIMVNVAFAMNFVVLALVWSTIAAPGADPEFAALFEEALAPAGNIVLGSLLAYIVSQNYDVIVFHRIRDATDGAYLWLRNIVSTGTSQAIDTVIFVSVAFIVAPQLLGVGFALPWSEVIALIIGQYLLKLVIAVADTPFVYAVVSALRSKTPSAYN</sequence>
<feature type="transmembrane region" description="Helical" evidence="1">
    <location>
        <begin position="76"/>
        <end position="96"/>
    </location>
</feature>
<dbReference type="RefSeq" id="WP_250582779.1">
    <property type="nucleotide sequence ID" value="NZ_JAKRVX010000001.1"/>
</dbReference>
<keyword evidence="3" id="KW-1185">Reference proteome</keyword>
<proteinExistence type="inferred from homology"/>
<evidence type="ECO:0000313" key="2">
    <source>
        <dbReference type="EMBL" id="MCL9815867.1"/>
    </source>
</evidence>
<keyword evidence="1" id="KW-0472">Membrane</keyword>
<evidence type="ECO:0000313" key="3">
    <source>
        <dbReference type="Proteomes" id="UP001203207"/>
    </source>
</evidence>
<keyword evidence="1" id="KW-1133">Transmembrane helix</keyword>
<keyword evidence="1" id="KW-1003">Cell membrane</keyword>
<name>A0AAE3FUL2_9EURY</name>
<feature type="transmembrane region" description="Helical" evidence="1">
    <location>
        <begin position="116"/>
        <end position="133"/>
    </location>
</feature>
<reference evidence="2" key="2">
    <citation type="submission" date="2022-02" db="EMBL/GenBank/DDBJ databases">
        <authorList>
            <person name="Elcheninov A.G."/>
            <person name="Sorokin D.Y."/>
            <person name="Kublanov I.V."/>
        </authorList>
    </citation>
    <scope>NUCLEOTIDE SEQUENCE</scope>
    <source>
        <strain evidence="2">AArc-St2</strain>
    </source>
</reference>
<feature type="transmembrane region" description="Helical" evidence="1">
    <location>
        <begin position="42"/>
        <end position="64"/>
    </location>
</feature>
<dbReference type="AlphaFoldDB" id="A0AAE3FUL2"/>
<keyword evidence="1" id="KW-0813">Transport</keyword>
<dbReference type="GO" id="GO:0005886">
    <property type="term" value="C:plasma membrane"/>
    <property type="evidence" value="ECO:0007669"/>
    <property type="project" value="UniProtKB-SubCell"/>
</dbReference>
<organism evidence="2 3">
    <name type="scientific">Natronocalculus amylovorans</name>
    <dbReference type="NCBI Taxonomy" id="2917812"/>
    <lineage>
        <taxon>Archaea</taxon>
        <taxon>Methanobacteriati</taxon>
        <taxon>Methanobacteriota</taxon>
        <taxon>Stenosarchaea group</taxon>
        <taxon>Halobacteria</taxon>
        <taxon>Halobacteriales</taxon>
        <taxon>Haloferacaceae</taxon>
        <taxon>Natronocalculus</taxon>
    </lineage>
</organism>
<dbReference type="PANTHER" id="PTHR34300:SF2">
    <property type="entry name" value="QUEUOSINE PRECURSOR TRANSPORTER-RELATED"/>
    <property type="match status" value="1"/>
</dbReference>
<accession>A0AAE3FUL2</accession>
<feature type="transmembrane region" description="Helical" evidence="1">
    <location>
        <begin position="170"/>
        <end position="190"/>
    </location>
</feature>
<dbReference type="InterPro" id="IPR003744">
    <property type="entry name" value="YhhQ"/>
</dbReference>
<comment type="subcellular location">
    <subcellularLocation>
        <location evidence="1">Cell membrane</location>
        <topology evidence="1">Multi-pass membrane protein</topology>
    </subcellularLocation>
</comment>
<comment type="similarity">
    <text evidence="1">Belongs to the vitamin uptake transporter (VUT/ECF) (TC 2.A.88) family. Q precursor transporter subfamily.</text>
</comment>
<comment type="function">
    <text evidence="1">Involved in the import of queuosine (Q) precursors, required for Q precursor salvage.</text>
</comment>
<protein>
    <recommendedName>
        <fullName evidence="1">Probable queuosine precursor transporter</fullName>
        <shortName evidence="1">Q precursor transporter</shortName>
    </recommendedName>
</protein>